<keyword evidence="10 13" id="KW-0456">Lyase</keyword>
<comment type="similarity">
    <text evidence="4 13">Belongs to the serine/threonine dehydratase family.</text>
</comment>
<comment type="catalytic activity">
    <reaction evidence="1 13">
        <text>L-threonine = 2-oxobutanoate + NH4(+)</text>
        <dbReference type="Rhea" id="RHEA:22108"/>
        <dbReference type="ChEBI" id="CHEBI:16763"/>
        <dbReference type="ChEBI" id="CHEBI:28938"/>
        <dbReference type="ChEBI" id="CHEBI:57926"/>
        <dbReference type="EC" id="4.3.1.19"/>
    </reaction>
</comment>
<dbReference type="PROSITE" id="PS00165">
    <property type="entry name" value="DEHYDRATASE_SER_THR"/>
    <property type="match status" value="1"/>
</dbReference>
<evidence type="ECO:0000256" key="8">
    <source>
        <dbReference type="ARBA" id="ARBA00022737"/>
    </source>
</evidence>
<dbReference type="InterPro" id="IPR005787">
    <property type="entry name" value="Thr_deHydtase_biosynth"/>
</dbReference>
<dbReference type="PANTHER" id="PTHR48078">
    <property type="entry name" value="THREONINE DEHYDRATASE, MITOCHONDRIAL-RELATED"/>
    <property type="match status" value="1"/>
</dbReference>
<evidence type="ECO:0000256" key="12">
    <source>
        <dbReference type="ARBA" id="ARBA00025527"/>
    </source>
</evidence>
<dbReference type="GO" id="GO:0030170">
    <property type="term" value="F:pyridoxal phosphate binding"/>
    <property type="evidence" value="ECO:0007669"/>
    <property type="project" value="InterPro"/>
</dbReference>
<feature type="domain" description="ACT-like" evidence="14">
    <location>
        <begin position="372"/>
        <end position="444"/>
    </location>
</feature>
<evidence type="ECO:0000256" key="9">
    <source>
        <dbReference type="ARBA" id="ARBA00022898"/>
    </source>
</evidence>
<comment type="caution">
    <text evidence="15">The sequence shown here is derived from an EMBL/GenBank/DDBJ whole genome shotgun (WGS) entry which is preliminary data.</text>
</comment>
<keyword evidence="9 13" id="KW-0663">Pyridoxal phosphate</keyword>
<dbReference type="InterPro" id="IPR001926">
    <property type="entry name" value="TrpB-like_PALP"/>
</dbReference>
<dbReference type="CDD" id="cd04906">
    <property type="entry name" value="ACT_ThrD-I_1"/>
    <property type="match status" value="1"/>
</dbReference>
<dbReference type="GO" id="GO:0006567">
    <property type="term" value="P:L-threonine catabolic process"/>
    <property type="evidence" value="ECO:0007669"/>
    <property type="project" value="TreeGrafter"/>
</dbReference>
<dbReference type="Gene3D" id="3.40.50.1100">
    <property type="match status" value="2"/>
</dbReference>
<evidence type="ECO:0000256" key="3">
    <source>
        <dbReference type="ARBA" id="ARBA00004810"/>
    </source>
</evidence>
<dbReference type="SUPFAM" id="SSF53686">
    <property type="entry name" value="Tryptophan synthase beta subunit-like PLP-dependent enzymes"/>
    <property type="match status" value="1"/>
</dbReference>
<proteinExistence type="inferred from homology"/>
<comment type="pathway">
    <text evidence="3 13">Amino-acid biosynthesis; L-isoleucine biosynthesis; 2-oxobutanoate from L-threonine: step 1/1.</text>
</comment>
<dbReference type="STRING" id="1628148.BI198_01810"/>
<keyword evidence="7 13" id="KW-0412">Isoleucine biosynthesis</keyword>
<keyword evidence="6 13" id="KW-0028">Amino-acid biosynthesis</keyword>
<dbReference type="EC" id="4.3.1.19" evidence="13"/>
<evidence type="ECO:0000313" key="16">
    <source>
        <dbReference type="Proteomes" id="UP000242258"/>
    </source>
</evidence>
<dbReference type="AlphaFoldDB" id="A0A1E7Q2M7"/>
<evidence type="ECO:0000256" key="11">
    <source>
        <dbReference type="ARBA" id="ARBA00023304"/>
    </source>
</evidence>
<dbReference type="FunFam" id="3.40.1020.10:FF:000001">
    <property type="entry name" value="L-threonine dehydratase"/>
    <property type="match status" value="1"/>
</dbReference>
<dbReference type="Pfam" id="PF00291">
    <property type="entry name" value="PALP"/>
    <property type="match status" value="1"/>
</dbReference>
<comment type="subunit">
    <text evidence="5 13">Homotetramer.</text>
</comment>
<dbReference type="FunFam" id="3.40.50.1100:FF:000008">
    <property type="entry name" value="L-threonine dehydratase"/>
    <property type="match status" value="1"/>
</dbReference>
<sequence>MSNLATVQQYVDKSSAATNAVTDSCAKTDTELMQQYLREILLSPVYQAAVETPLDGMAKLSQRLGHQVLLKREDKQPVYSFKIRGAFHKLHKVQQQSPNSAVVCASAGNHAQGVALSASKLGLKATIVMPITTPEIKVAAVKALGGNVVLHGTAFDEANSYAMNLANTDGAIYIPPFDDADVIAGQGTVAKELLSQHNQLDTVFIPVGGGGILAGMAVYIKAIQPNVRVIGVEPEDAACFQAALAAGHPVTLDRVGLFADGVAVKRIGTETFNLARRFCDQVITVSSDEICAAIKDIFDDLRAVAEPAGALALAGLKKYSQQLQQKQTQAQTQQQSLAKPQQLAAVLSGANLNFDTLRYVSERCELGEKKEAVFAVTIPEEKGSFRRFCQALGGRAITEFNYRYASDNKAHIFVGIKLRYGQSELDTVKQLLSAAGYQYQDLSDDELAKQHVRYMVGGIPPRKLQEQVYQFNFPEYPGALMNFLNTLGENCNITLFHYRNHGAATGDVLAGFEVASHDDIKPFLQTLGYQYQLVSSNQSYQAFLTAE</sequence>
<dbReference type="InterPro" id="IPR000634">
    <property type="entry name" value="Ser/Thr_deHydtase_PyrdxlP-BS"/>
</dbReference>
<organism evidence="15 16">
    <name type="scientific">Rheinheimera salexigens</name>
    <dbReference type="NCBI Taxonomy" id="1628148"/>
    <lineage>
        <taxon>Bacteria</taxon>
        <taxon>Pseudomonadati</taxon>
        <taxon>Pseudomonadota</taxon>
        <taxon>Gammaproteobacteria</taxon>
        <taxon>Chromatiales</taxon>
        <taxon>Chromatiaceae</taxon>
        <taxon>Rheinheimera</taxon>
    </lineage>
</organism>
<dbReference type="UniPathway" id="UPA00047">
    <property type="reaction ID" value="UER00054"/>
</dbReference>
<comment type="cofactor">
    <cofactor evidence="2 13">
        <name>pyridoxal 5'-phosphate</name>
        <dbReference type="ChEBI" id="CHEBI:597326"/>
    </cofactor>
</comment>
<dbReference type="NCBIfam" id="TIGR01124">
    <property type="entry name" value="ilvA_2Cterm"/>
    <property type="match status" value="1"/>
</dbReference>
<accession>A0A1E7Q2M7</accession>
<evidence type="ECO:0000256" key="7">
    <source>
        <dbReference type="ARBA" id="ARBA00022624"/>
    </source>
</evidence>
<keyword evidence="8" id="KW-0677">Repeat</keyword>
<dbReference type="GO" id="GO:0009097">
    <property type="term" value="P:isoleucine biosynthetic process"/>
    <property type="evidence" value="ECO:0007669"/>
    <property type="project" value="UniProtKB-UniRule"/>
</dbReference>
<comment type="function">
    <text evidence="12 13">Catalyzes the anaerobic formation of alpha-ketobutyrate and ammonia from threonine in a two-step reaction. The first step involved a dehydration of threonine and a production of enamine intermediates (aminocrotonate), which tautomerizes to its imine form (iminobutyrate). Both intermediates are unstable and short-lived. The second step is the nonenzymatic hydrolysis of the enamine/imine intermediates to form 2-ketobutyrate and free ammonia. In the low water environment of the cell, the second step is accelerated by RidA.</text>
</comment>
<dbReference type="FunFam" id="3.40.50.1100:FF:000005">
    <property type="entry name" value="Threonine dehydratase catabolic"/>
    <property type="match status" value="1"/>
</dbReference>
<dbReference type="CDD" id="cd01562">
    <property type="entry name" value="Thr-dehyd"/>
    <property type="match status" value="1"/>
</dbReference>
<dbReference type="PROSITE" id="PS51672">
    <property type="entry name" value="ACT_LIKE"/>
    <property type="match status" value="2"/>
</dbReference>
<dbReference type="SUPFAM" id="SSF55021">
    <property type="entry name" value="ACT-like"/>
    <property type="match status" value="2"/>
</dbReference>
<dbReference type="InterPro" id="IPR036052">
    <property type="entry name" value="TrpB-like_PALP_sf"/>
</dbReference>
<evidence type="ECO:0000259" key="14">
    <source>
        <dbReference type="PROSITE" id="PS51672"/>
    </source>
</evidence>
<dbReference type="Pfam" id="PF00585">
    <property type="entry name" value="Thr_dehydrat_C"/>
    <property type="match status" value="2"/>
</dbReference>
<dbReference type="InterPro" id="IPR045865">
    <property type="entry name" value="ACT-like_dom_sf"/>
</dbReference>
<evidence type="ECO:0000256" key="6">
    <source>
        <dbReference type="ARBA" id="ARBA00022605"/>
    </source>
</evidence>
<dbReference type="InterPro" id="IPR050147">
    <property type="entry name" value="Ser/Thr_Dehydratase"/>
</dbReference>
<dbReference type="EMBL" id="MKEK01000001">
    <property type="protein sequence ID" value="OEY68442.1"/>
    <property type="molecule type" value="Genomic_DNA"/>
</dbReference>
<dbReference type="CDD" id="cd04907">
    <property type="entry name" value="ACT_ThrD-I_2"/>
    <property type="match status" value="1"/>
</dbReference>
<name>A0A1E7Q2M7_9GAMM</name>
<evidence type="ECO:0000256" key="1">
    <source>
        <dbReference type="ARBA" id="ARBA00001274"/>
    </source>
</evidence>
<dbReference type="GO" id="GO:0003941">
    <property type="term" value="F:L-serine ammonia-lyase activity"/>
    <property type="evidence" value="ECO:0007669"/>
    <property type="project" value="TreeGrafter"/>
</dbReference>
<keyword evidence="11 13" id="KW-0100">Branched-chain amino acid biosynthesis</keyword>
<dbReference type="Proteomes" id="UP000242258">
    <property type="component" value="Unassembled WGS sequence"/>
</dbReference>
<evidence type="ECO:0000313" key="15">
    <source>
        <dbReference type="EMBL" id="OEY68442.1"/>
    </source>
</evidence>
<evidence type="ECO:0000256" key="2">
    <source>
        <dbReference type="ARBA" id="ARBA00001933"/>
    </source>
</evidence>
<protein>
    <recommendedName>
        <fullName evidence="13">L-threonine dehydratase</fullName>
        <ecNumber evidence="13">4.3.1.19</ecNumber>
    </recommendedName>
    <alternativeName>
        <fullName evidence="13">Threonine deaminase</fullName>
    </alternativeName>
</protein>
<dbReference type="OrthoDB" id="9811476at2"/>
<dbReference type="GO" id="GO:0004794">
    <property type="term" value="F:threonine deaminase activity"/>
    <property type="evidence" value="ECO:0007669"/>
    <property type="project" value="UniProtKB-UniRule"/>
</dbReference>
<evidence type="ECO:0000256" key="5">
    <source>
        <dbReference type="ARBA" id="ARBA00011881"/>
    </source>
</evidence>
<gene>
    <name evidence="13" type="primary">ilvA</name>
    <name evidence="15" type="ORF">BI198_01810</name>
</gene>
<evidence type="ECO:0000256" key="13">
    <source>
        <dbReference type="RuleBase" id="RU362012"/>
    </source>
</evidence>
<dbReference type="InterPro" id="IPR038110">
    <property type="entry name" value="TD_ACT-like_sf"/>
</dbReference>
<evidence type="ECO:0000256" key="4">
    <source>
        <dbReference type="ARBA" id="ARBA00010869"/>
    </source>
</evidence>
<dbReference type="NCBIfam" id="NF006674">
    <property type="entry name" value="PRK09224.1"/>
    <property type="match status" value="1"/>
</dbReference>
<dbReference type="GO" id="GO:0006565">
    <property type="term" value="P:L-serine catabolic process"/>
    <property type="evidence" value="ECO:0007669"/>
    <property type="project" value="TreeGrafter"/>
</dbReference>
<dbReference type="PANTHER" id="PTHR48078:SF11">
    <property type="entry name" value="THREONINE DEHYDRATASE, MITOCHONDRIAL"/>
    <property type="match status" value="1"/>
</dbReference>
<evidence type="ECO:0000256" key="10">
    <source>
        <dbReference type="ARBA" id="ARBA00023239"/>
    </source>
</evidence>
<dbReference type="InterPro" id="IPR001721">
    <property type="entry name" value="TD_ACT-like"/>
</dbReference>
<reference evidence="16" key="1">
    <citation type="submission" date="2016-09" db="EMBL/GenBank/DDBJ databases">
        <authorList>
            <person name="Wan X."/>
            <person name="Hou S."/>
        </authorList>
    </citation>
    <scope>NUCLEOTIDE SEQUENCE [LARGE SCALE GENOMIC DNA]</scope>
    <source>
        <strain evidence="16">KH87</strain>
    </source>
</reference>
<keyword evidence="16" id="KW-1185">Reference proteome</keyword>
<feature type="domain" description="ACT-like" evidence="14">
    <location>
        <begin position="467"/>
        <end position="536"/>
    </location>
</feature>
<dbReference type="Gene3D" id="3.40.1020.10">
    <property type="entry name" value="Biosynthetic Threonine Deaminase, Domain 3"/>
    <property type="match status" value="1"/>
</dbReference>